<keyword evidence="5 7" id="KW-1133">Transmembrane helix</keyword>
<feature type="transmembrane region" description="Helical" evidence="7">
    <location>
        <begin position="117"/>
        <end position="138"/>
    </location>
</feature>
<evidence type="ECO:0000256" key="4">
    <source>
        <dbReference type="ARBA" id="ARBA00022692"/>
    </source>
</evidence>
<gene>
    <name evidence="10" type="ORF">SCF082_LOCUS25676</name>
</gene>
<feature type="transmembrane region" description="Helical" evidence="7">
    <location>
        <begin position="239"/>
        <end position="255"/>
    </location>
</feature>
<evidence type="ECO:0000256" key="3">
    <source>
        <dbReference type="ARBA" id="ARBA00022475"/>
    </source>
</evidence>
<dbReference type="InterPro" id="IPR045275">
    <property type="entry name" value="MscS_archaea/bacteria_type"/>
</dbReference>
<dbReference type="InterPro" id="IPR006685">
    <property type="entry name" value="MscS_channel_2nd"/>
</dbReference>
<dbReference type="PANTHER" id="PTHR30221">
    <property type="entry name" value="SMALL-CONDUCTANCE MECHANOSENSITIVE CHANNEL"/>
    <property type="match status" value="1"/>
</dbReference>
<comment type="caution">
    <text evidence="10">The sequence shown here is derived from an EMBL/GenBank/DDBJ whole genome shotgun (WGS) entry which is preliminary data.</text>
</comment>
<dbReference type="SUPFAM" id="SSF82861">
    <property type="entry name" value="Mechanosensitive channel protein MscS (YggB), transmembrane region"/>
    <property type="match status" value="1"/>
</dbReference>
<sequence>MWGPGTSCTLALLGPKQLGVRSAETCGLCRSWAPVPSHGRFRCSPQWRWMPGRCARGAAVTRGASSKSNVKDQEKEELYRQRLIGFVIIVAWQVVAINLYSLDDWSKATFFVRDGSYTFLASMIYACFGLFVILLRILPRRLVMPRRLAWHVLVRYTLTRGCPEWYRPFASQTIAKWIDNSVTVFYITWASRFVCRALPWILEATSFLLPFSPGRLWSASNAQTRTLVYDTLVAFSRKLMWACLLALSALLLLNLKDPNLSAAQIPMEEQEAVKGASLFPWRPLVWLLAMRARPRLRTSNMRLLLADKCLTCAIYICLISVPLRLINVQLRTVLAVGGVGGLAVGLALQNLVQNLISGILIYTNATICEGLEVELQDVKLQGVVSEVGWFNTTVNGYEGTRVTVPNRRILDGTVIDKTNKRFRVCQKHLAAWLMGQSLGRNPAGICRVS</sequence>
<name>A0ABP0M3W0_9DINO</name>
<evidence type="ECO:0000259" key="8">
    <source>
        <dbReference type="Pfam" id="PF00924"/>
    </source>
</evidence>
<evidence type="ECO:0000256" key="7">
    <source>
        <dbReference type="SAM" id="Phobius"/>
    </source>
</evidence>
<dbReference type="EMBL" id="CAXAMM010019335">
    <property type="protein sequence ID" value="CAK9045439.1"/>
    <property type="molecule type" value="Genomic_DNA"/>
</dbReference>
<accession>A0ABP0M3W0</accession>
<organism evidence="10 11">
    <name type="scientific">Durusdinium trenchii</name>
    <dbReference type="NCBI Taxonomy" id="1381693"/>
    <lineage>
        <taxon>Eukaryota</taxon>
        <taxon>Sar</taxon>
        <taxon>Alveolata</taxon>
        <taxon>Dinophyceae</taxon>
        <taxon>Suessiales</taxon>
        <taxon>Symbiodiniaceae</taxon>
        <taxon>Durusdinium</taxon>
    </lineage>
</organism>
<comment type="similarity">
    <text evidence="2">Belongs to the MscS (TC 1.A.23) family.</text>
</comment>
<keyword evidence="6 7" id="KW-0472">Membrane</keyword>
<dbReference type="Pfam" id="PF00924">
    <property type="entry name" value="MS_channel_2nd"/>
    <property type="match status" value="1"/>
</dbReference>
<feature type="transmembrane region" description="Helical" evidence="7">
    <location>
        <begin position="332"/>
        <end position="352"/>
    </location>
</feature>
<reference evidence="10 11" key="1">
    <citation type="submission" date="2024-02" db="EMBL/GenBank/DDBJ databases">
        <authorList>
            <person name="Chen Y."/>
            <person name="Shah S."/>
            <person name="Dougan E. K."/>
            <person name="Thang M."/>
            <person name="Chan C."/>
        </authorList>
    </citation>
    <scope>NUCLEOTIDE SEQUENCE [LARGE SCALE GENOMIC DNA]</scope>
</reference>
<evidence type="ECO:0000256" key="1">
    <source>
        <dbReference type="ARBA" id="ARBA00004651"/>
    </source>
</evidence>
<proteinExistence type="inferred from homology"/>
<dbReference type="Gene3D" id="2.30.30.60">
    <property type="match status" value="1"/>
</dbReference>
<evidence type="ECO:0000259" key="9">
    <source>
        <dbReference type="Pfam" id="PF21088"/>
    </source>
</evidence>
<dbReference type="PANTHER" id="PTHR30221:SF1">
    <property type="entry name" value="SMALL-CONDUCTANCE MECHANOSENSITIVE CHANNEL"/>
    <property type="match status" value="1"/>
</dbReference>
<feature type="transmembrane region" description="Helical" evidence="7">
    <location>
        <begin position="83"/>
        <end position="102"/>
    </location>
</feature>
<evidence type="ECO:0000313" key="10">
    <source>
        <dbReference type="EMBL" id="CAK9045439.1"/>
    </source>
</evidence>
<comment type="subcellular location">
    <subcellularLocation>
        <location evidence="1">Cell membrane</location>
        <topology evidence="1">Multi-pass membrane protein</topology>
    </subcellularLocation>
</comment>
<evidence type="ECO:0000256" key="6">
    <source>
        <dbReference type="ARBA" id="ARBA00023136"/>
    </source>
</evidence>
<keyword evidence="3" id="KW-1003">Cell membrane</keyword>
<dbReference type="InterPro" id="IPR049142">
    <property type="entry name" value="MS_channel_1st"/>
</dbReference>
<keyword evidence="4 7" id="KW-0812">Transmembrane</keyword>
<dbReference type="SUPFAM" id="SSF50182">
    <property type="entry name" value="Sm-like ribonucleoproteins"/>
    <property type="match status" value="1"/>
</dbReference>
<keyword evidence="11" id="KW-1185">Reference proteome</keyword>
<evidence type="ECO:0000256" key="5">
    <source>
        <dbReference type="ARBA" id="ARBA00022989"/>
    </source>
</evidence>
<dbReference type="InterPro" id="IPR011014">
    <property type="entry name" value="MscS_channel_TM-2"/>
</dbReference>
<protein>
    <submittedName>
        <fullName evidence="10">Low conductance mechanosensitive channel YnaI</fullName>
    </submittedName>
</protein>
<dbReference type="InterPro" id="IPR023408">
    <property type="entry name" value="MscS_beta-dom_sf"/>
</dbReference>
<dbReference type="Pfam" id="PF21088">
    <property type="entry name" value="MS_channel_1st"/>
    <property type="match status" value="1"/>
</dbReference>
<dbReference type="InterPro" id="IPR010920">
    <property type="entry name" value="LSM_dom_sf"/>
</dbReference>
<feature type="domain" description="Mechanosensitive ion channel transmembrane helices 2/3" evidence="9">
    <location>
        <begin position="308"/>
        <end position="349"/>
    </location>
</feature>
<evidence type="ECO:0000256" key="2">
    <source>
        <dbReference type="ARBA" id="ARBA00008017"/>
    </source>
</evidence>
<dbReference type="Gene3D" id="1.10.287.1260">
    <property type="match status" value="1"/>
</dbReference>
<feature type="domain" description="Mechanosensitive ion channel MscS" evidence="8">
    <location>
        <begin position="350"/>
        <end position="414"/>
    </location>
</feature>
<dbReference type="Proteomes" id="UP001642464">
    <property type="component" value="Unassembled WGS sequence"/>
</dbReference>
<evidence type="ECO:0000313" key="11">
    <source>
        <dbReference type="Proteomes" id="UP001642464"/>
    </source>
</evidence>
<feature type="transmembrane region" description="Helical" evidence="7">
    <location>
        <begin position="304"/>
        <end position="326"/>
    </location>
</feature>